<proteinExistence type="predicted"/>
<dbReference type="InterPro" id="IPR002156">
    <property type="entry name" value="RNaseH_domain"/>
</dbReference>
<dbReference type="EMBL" id="JAOPHQ010005691">
    <property type="protein sequence ID" value="KAK0134687.1"/>
    <property type="molecule type" value="Genomic_DNA"/>
</dbReference>
<keyword evidence="9" id="KW-1185">Reference proteome</keyword>
<evidence type="ECO:0000256" key="2">
    <source>
        <dbReference type="ARBA" id="ARBA00022695"/>
    </source>
</evidence>
<dbReference type="InterPro" id="IPR036397">
    <property type="entry name" value="RNaseH_sf"/>
</dbReference>
<gene>
    <name evidence="8" type="primary">pol_121</name>
    <name evidence="8" type="ORF">N1851_029701</name>
</gene>
<reference evidence="8" key="1">
    <citation type="journal article" date="2023" name="Front. Mar. Sci.">
        <title>A new Merluccius polli reference genome to investigate the effects of global change in West African waters.</title>
        <authorList>
            <person name="Mateo J.L."/>
            <person name="Blanco-Fernandez C."/>
            <person name="Garcia-Vazquez E."/>
            <person name="Machado-Schiaffino G."/>
        </authorList>
    </citation>
    <scope>NUCLEOTIDE SEQUENCE</scope>
    <source>
        <strain evidence="8">C29</strain>
        <tissue evidence="8">Fin</tissue>
    </source>
</reference>
<evidence type="ECO:0000256" key="6">
    <source>
        <dbReference type="ARBA" id="ARBA00022918"/>
    </source>
</evidence>
<evidence type="ECO:0000256" key="1">
    <source>
        <dbReference type="ARBA" id="ARBA00022679"/>
    </source>
</evidence>
<dbReference type="GO" id="GO:0003676">
    <property type="term" value="F:nucleic acid binding"/>
    <property type="evidence" value="ECO:0007669"/>
    <property type="project" value="InterPro"/>
</dbReference>
<evidence type="ECO:0000256" key="5">
    <source>
        <dbReference type="ARBA" id="ARBA00022801"/>
    </source>
</evidence>
<protein>
    <submittedName>
        <fullName evidence="8">Gag-Pol polyprotein</fullName>
    </submittedName>
</protein>
<dbReference type="Gene3D" id="3.30.420.10">
    <property type="entry name" value="Ribonuclease H-like superfamily/Ribonuclease H"/>
    <property type="match status" value="1"/>
</dbReference>
<dbReference type="PANTHER" id="PTHR41694">
    <property type="entry name" value="ENDOGENOUS RETROVIRUS GROUP K MEMBER POL PROTEIN"/>
    <property type="match status" value="1"/>
</dbReference>
<comment type="caution">
    <text evidence="8">The sequence shown here is derived from an EMBL/GenBank/DDBJ whole genome shotgun (WGS) entry which is preliminary data.</text>
</comment>
<dbReference type="InterPro" id="IPR012337">
    <property type="entry name" value="RNaseH-like_sf"/>
</dbReference>
<feature type="domain" description="RNase H type-1" evidence="7">
    <location>
        <begin position="165"/>
        <end position="315"/>
    </location>
</feature>
<dbReference type="Pfam" id="PF00075">
    <property type="entry name" value="RNase_H"/>
    <property type="match status" value="1"/>
</dbReference>
<evidence type="ECO:0000259" key="7">
    <source>
        <dbReference type="PROSITE" id="PS50879"/>
    </source>
</evidence>
<dbReference type="SUPFAM" id="SSF53098">
    <property type="entry name" value="Ribonuclease H-like"/>
    <property type="match status" value="1"/>
</dbReference>
<keyword evidence="5" id="KW-0378">Hydrolase</keyword>
<keyword evidence="3" id="KW-0540">Nuclease</keyword>
<keyword evidence="6" id="KW-0695">RNA-directed DNA polymerase</keyword>
<evidence type="ECO:0000256" key="4">
    <source>
        <dbReference type="ARBA" id="ARBA00022759"/>
    </source>
</evidence>
<evidence type="ECO:0000313" key="9">
    <source>
        <dbReference type="Proteomes" id="UP001174136"/>
    </source>
</evidence>
<evidence type="ECO:0000256" key="3">
    <source>
        <dbReference type="ARBA" id="ARBA00022722"/>
    </source>
</evidence>
<dbReference type="PROSITE" id="PS50879">
    <property type="entry name" value="RNASE_H_1"/>
    <property type="match status" value="1"/>
</dbReference>
<sequence length="419" mass="46755">MLLAQDNTPGASEQWADIYWGLIQPETSKGGGVKSLYTDWKPWLHMLNPYAPPPDPLHVTLFYDRDETWVYHDAFMTVEGTEVQVETRCLLAGPEGIAAVVELNDELLQYYEMTKEAVPHITLAVHSDHQAKELGPMTKRLLKASDWEPTQIPNVSYSASEKAYQITQETLFTDGCCFRHPTEGLKAAWAVVRRRADGFETITAERVTGKESAQLAELQAMIAALEWAEGKSVNIYTDSAYMVGAIQVELSQWIRSNFLTSKTPIKHEKDIKRLAEALMKPRQVAVIKCKGHDKTETLTARGNDAADQAAKLKAGYGTQYMMVAGIQGGAEQAPAPKDTEWVLLKVIKRKWSEPRWTGPYRVTERTSHAVRLDGKEAANVENFLNVAAKLSLSALESADARMLGCLAQHYANVLEHVNR</sequence>
<evidence type="ECO:0000313" key="8">
    <source>
        <dbReference type="EMBL" id="KAK0134687.1"/>
    </source>
</evidence>
<keyword evidence="1" id="KW-0808">Transferase</keyword>
<dbReference type="AlphaFoldDB" id="A0AA47M720"/>
<dbReference type="GO" id="GO:0004523">
    <property type="term" value="F:RNA-DNA hybrid ribonuclease activity"/>
    <property type="evidence" value="ECO:0007669"/>
    <property type="project" value="InterPro"/>
</dbReference>
<keyword evidence="2" id="KW-0548">Nucleotidyltransferase</keyword>
<dbReference type="PANTHER" id="PTHR41694:SF5">
    <property type="entry name" value="RIBONUCLEASE H"/>
    <property type="match status" value="1"/>
</dbReference>
<dbReference type="GO" id="GO:0003964">
    <property type="term" value="F:RNA-directed DNA polymerase activity"/>
    <property type="evidence" value="ECO:0007669"/>
    <property type="project" value="UniProtKB-KW"/>
</dbReference>
<keyword evidence="4" id="KW-0255">Endonuclease</keyword>
<dbReference type="Gene3D" id="2.30.30.850">
    <property type="match status" value="1"/>
</dbReference>
<dbReference type="Proteomes" id="UP001174136">
    <property type="component" value="Unassembled WGS sequence"/>
</dbReference>
<dbReference type="CDD" id="cd09273">
    <property type="entry name" value="RNase_HI_RT_Bel"/>
    <property type="match status" value="1"/>
</dbReference>
<organism evidence="8 9">
    <name type="scientific">Merluccius polli</name>
    <name type="common">Benguela hake</name>
    <name type="synonym">Merluccius cadenati</name>
    <dbReference type="NCBI Taxonomy" id="89951"/>
    <lineage>
        <taxon>Eukaryota</taxon>
        <taxon>Metazoa</taxon>
        <taxon>Chordata</taxon>
        <taxon>Craniata</taxon>
        <taxon>Vertebrata</taxon>
        <taxon>Euteleostomi</taxon>
        <taxon>Actinopterygii</taxon>
        <taxon>Neopterygii</taxon>
        <taxon>Teleostei</taxon>
        <taxon>Neoteleostei</taxon>
        <taxon>Acanthomorphata</taxon>
        <taxon>Zeiogadaria</taxon>
        <taxon>Gadariae</taxon>
        <taxon>Gadiformes</taxon>
        <taxon>Gadoidei</taxon>
        <taxon>Merlucciidae</taxon>
        <taxon>Merluccius</taxon>
    </lineage>
</organism>
<accession>A0AA47M720</accession>
<name>A0AA47M720_MERPO</name>